<feature type="domain" description="Tyrosine-protein phosphatase" evidence="10">
    <location>
        <begin position="52"/>
        <end position="202"/>
    </location>
</feature>
<dbReference type="GeneID" id="4320568"/>
<evidence type="ECO:0000256" key="2">
    <source>
        <dbReference type="ARBA" id="ARBA00012527"/>
    </source>
</evidence>
<feature type="domain" description="Tyrosine specific protein phosphatases" evidence="11">
    <location>
        <begin position="127"/>
        <end position="157"/>
    </location>
</feature>
<comment type="similarity">
    <text evidence="5">Belongs to the protein-tyrosine phosphatase family. Atypical dual-specificity phosphatase Siw14-like subfamily.</text>
</comment>
<dbReference type="EMBL" id="CH476600">
    <property type="protein sequence ID" value="EAU34600.1"/>
    <property type="molecule type" value="Genomic_DNA"/>
</dbReference>
<reference evidence="13" key="1">
    <citation type="submission" date="2005-09" db="EMBL/GenBank/DDBJ databases">
        <title>Annotation of the Aspergillus terreus NIH2624 genome.</title>
        <authorList>
            <person name="Birren B.W."/>
            <person name="Lander E.S."/>
            <person name="Galagan J.E."/>
            <person name="Nusbaum C."/>
            <person name="Devon K."/>
            <person name="Henn M."/>
            <person name="Ma L.-J."/>
            <person name="Jaffe D.B."/>
            <person name="Butler J."/>
            <person name="Alvarez P."/>
            <person name="Gnerre S."/>
            <person name="Grabherr M."/>
            <person name="Kleber M."/>
            <person name="Mauceli E.W."/>
            <person name="Brockman W."/>
            <person name="Rounsley S."/>
            <person name="Young S.K."/>
            <person name="LaButti K."/>
            <person name="Pushparaj V."/>
            <person name="DeCaprio D."/>
            <person name="Crawford M."/>
            <person name="Koehrsen M."/>
            <person name="Engels R."/>
            <person name="Montgomery P."/>
            <person name="Pearson M."/>
            <person name="Howarth C."/>
            <person name="Larson L."/>
            <person name="Luoma S."/>
            <person name="White J."/>
            <person name="Alvarado L."/>
            <person name="Kodira C.D."/>
            <person name="Zeng Q."/>
            <person name="Oleary S."/>
            <person name="Yandava C."/>
            <person name="Denning D.W."/>
            <person name="Nierman W.C."/>
            <person name="Milne T."/>
            <person name="Madden K."/>
        </authorList>
    </citation>
    <scope>NUCLEOTIDE SEQUENCE [LARGE SCALE GENOMIC DNA]</scope>
    <source>
        <strain evidence="13">NIH 2624 / FGSC A1156</strain>
    </source>
</reference>
<dbReference type="AlphaFoldDB" id="Q0CLA3"/>
<evidence type="ECO:0000313" key="13">
    <source>
        <dbReference type="Proteomes" id="UP000007963"/>
    </source>
</evidence>
<evidence type="ECO:0000313" key="12">
    <source>
        <dbReference type="EMBL" id="EAU34600.1"/>
    </source>
</evidence>
<organism evidence="12 13">
    <name type="scientific">Aspergillus terreus (strain NIH 2624 / FGSC A1156)</name>
    <dbReference type="NCBI Taxonomy" id="341663"/>
    <lineage>
        <taxon>Eukaryota</taxon>
        <taxon>Fungi</taxon>
        <taxon>Dikarya</taxon>
        <taxon>Ascomycota</taxon>
        <taxon>Pezizomycotina</taxon>
        <taxon>Eurotiomycetes</taxon>
        <taxon>Eurotiomycetidae</taxon>
        <taxon>Eurotiales</taxon>
        <taxon>Aspergillaceae</taxon>
        <taxon>Aspergillus</taxon>
        <taxon>Aspergillus subgen. Circumdati</taxon>
    </lineage>
</organism>
<dbReference type="InterPro" id="IPR029021">
    <property type="entry name" value="Prot-tyrosine_phosphatase-like"/>
</dbReference>
<dbReference type="STRING" id="341663.Q0CLA3"/>
<dbReference type="VEuPathDB" id="FungiDB:ATEG_05531"/>
<comment type="subcellular location">
    <subcellularLocation>
        <location evidence="1">Cytoplasm</location>
    </subcellularLocation>
</comment>
<protein>
    <recommendedName>
        <fullName evidence="2">diphosphoinositol-polyphosphate diphosphatase</fullName>
        <ecNumber evidence="2">3.6.1.52</ecNumber>
    </recommendedName>
</protein>
<name>Q0CLA3_ASPTN</name>
<dbReference type="FunFam" id="3.90.190.10:FF:000035">
    <property type="entry name" value="Tyrosine phosphatase, putative"/>
    <property type="match status" value="1"/>
</dbReference>
<evidence type="ECO:0000256" key="9">
    <source>
        <dbReference type="ARBA" id="ARBA00048424"/>
    </source>
</evidence>
<keyword evidence="3" id="KW-0963">Cytoplasm</keyword>
<dbReference type="Proteomes" id="UP000007963">
    <property type="component" value="Unassembled WGS sequence"/>
</dbReference>
<dbReference type="PANTHER" id="PTHR31126:SF48">
    <property type="entry name" value="INOSITOL PHOSPHATASE SIW14"/>
    <property type="match status" value="1"/>
</dbReference>
<dbReference type="GO" id="GO:0016791">
    <property type="term" value="F:phosphatase activity"/>
    <property type="evidence" value="ECO:0007669"/>
    <property type="project" value="InterPro"/>
</dbReference>
<evidence type="ECO:0000256" key="4">
    <source>
        <dbReference type="ARBA" id="ARBA00022801"/>
    </source>
</evidence>
<dbReference type="InterPro" id="IPR020422">
    <property type="entry name" value="TYR_PHOSPHATASE_DUAL_dom"/>
</dbReference>
<evidence type="ECO:0000259" key="10">
    <source>
        <dbReference type="PROSITE" id="PS50054"/>
    </source>
</evidence>
<dbReference type="GO" id="GO:0052840">
    <property type="term" value="F:inositol diphosphate tetrakisphosphate diphosphatase activity"/>
    <property type="evidence" value="ECO:0007669"/>
    <property type="project" value="TreeGrafter"/>
</dbReference>
<dbReference type="PRINTS" id="PR01911">
    <property type="entry name" value="PFDSPHPHTASE"/>
</dbReference>
<gene>
    <name evidence="12" type="ORF">ATEG_05531</name>
</gene>
<dbReference type="eggNOG" id="KOG1572">
    <property type="taxonomic scope" value="Eukaryota"/>
</dbReference>
<accession>Q0CLA3</accession>
<comment type="catalytic activity">
    <reaction evidence="8">
        <text>1,5-bis(diphospho)-1D-myo-inositol 2,3,4,6-tetrakisphosphate + H2O = 1-diphospho-1D-myo-inositol 2,3,4,5,6-pentakisphosphate + phosphate + 2 H(+)</text>
        <dbReference type="Rhea" id="RHEA:79699"/>
        <dbReference type="ChEBI" id="CHEBI:15377"/>
        <dbReference type="ChEBI" id="CHEBI:15378"/>
        <dbReference type="ChEBI" id="CHEBI:43474"/>
        <dbReference type="ChEBI" id="CHEBI:74946"/>
        <dbReference type="ChEBI" id="CHEBI:77983"/>
        <dbReference type="EC" id="3.6.1.52"/>
    </reaction>
    <physiologicalReaction direction="left-to-right" evidence="8">
        <dbReference type="Rhea" id="RHEA:79700"/>
    </physiologicalReaction>
</comment>
<dbReference type="InterPro" id="IPR000387">
    <property type="entry name" value="Tyr_Pase_dom"/>
</dbReference>
<dbReference type="PROSITE" id="PS50054">
    <property type="entry name" value="TYR_PHOSPHATASE_DUAL"/>
    <property type="match status" value="1"/>
</dbReference>
<dbReference type="PROSITE" id="PS00383">
    <property type="entry name" value="TYR_PHOSPHATASE_1"/>
    <property type="match status" value="1"/>
</dbReference>
<dbReference type="OMA" id="EYPEQNM"/>
<evidence type="ECO:0000256" key="1">
    <source>
        <dbReference type="ARBA" id="ARBA00004496"/>
    </source>
</evidence>
<dbReference type="HOGENOM" id="CLU_047845_5_0_1"/>
<evidence type="ECO:0000259" key="11">
    <source>
        <dbReference type="PROSITE" id="PS50056"/>
    </source>
</evidence>
<dbReference type="Pfam" id="PF03162">
    <property type="entry name" value="Y_phosphatase2"/>
    <property type="match status" value="1"/>
</dbReference>
<dbReference type="GO" id="GO:0005737">
    <property type="term" value="C:cytoplasm"/>
    <property type="evidence" value="ECO:0007669"/>
    <property type="project" value="UniProtKB-SubCell"/>
</dbReference>
<dbReference type="CDD" id="cd18538">
    <property type="entry name" value="PFA-DSP_unk"/>
    <property type="match status" value="1"/>
</dbReference>
<proteinExistence type="inferred from homology"/>
<dbReference type="RefSeq" id="XP_001214709.1">
    <property type="nucleotide sequence ID" value="XM_001214709.1"/>
</dbReference>
<dbReference type="InterPro" id="IPR016130">
    <property type="entry name" value="Tyr_Pase_AS"/>
</dbReference>
<evidence type="ECO:0000256" key="6">
    <source>
        <dbReference type="ARBA" id="ARBA00047342"/>
    </source>
</evidence>
<comment type="catalytic activity">
    <reaction evidence="7">
        <text>3,5-bis(diphospho)-1D-myo-inositol 1,2,4,6-tetrakisphosphate + H2O = 3-diphospho-1D-myo-inositol 1,2,4,5,6-pentakisphosphate + phosphate + 2 H(+)</text>
        <dbReference type="Rhea" id="RHEA:56312"/>
        <dbReference type="ChEBI" id="CHEBI:15377"/>
        <dbReference type="ChEBI" id="CHEBI:15378"/>
        <dbReference type="ChEBI" id="CHEBI:43474"/>
        <dbReference type="ChEBI" id="CHEBI:140372"/>
        <dbReference type="ChEBI" id="CHEBI:140374"/>
        <dbReference type="EC" id="3.6.1.52"/>
    </reaction>
    <physiologicalReaction direction="left-to-right" evidence="7">
        <dbReference type="Rhea" id="RHEA:56313"/>
    </physiologicalReaction>
</comment>
<evidence type="ECO:0000256" key="7">
    <source>
        <dbReference type="ARBA" id="ARBA00047562"/>
    </source>
</evidence>
<comment type="catalytic activity">
    <reaction evidence="6">
        <text>5-diphospho-1D-myo-inositol 1,2,3,4,6-pentakisphosphate + H2O = 1D-myo-inositol hexakisphosphate + phosphate + H(+)</text>
        <dbReference type="Rhea" id="RHEA:22384"/>
        <dbReference type="ChEBI" id="CHEBI:15377"/>
        <dbReference type="ChEBI" id="CHEBI:15378"/>
        <dbReference type="ChEBI" id="CHEBI:43474"/>
        <dbReference type="ChEBI" id="CHEBI:58130"/>
        <dbReference type="ChEBI" id="CHEBI:58628"/>
        <dbReference type="EC" id="3.6.1.52"/>
    </reaction>
    <physiologicalReaction direction="left-to-right" evidence="6">
        <dbReference type="Rhea" id="RHEA:22385"/>
    </physiologicalReaction>
</comment>
<dbReference type="InterPro" id="IPR004861">
    <property type="entry name" value="Siw14-like"/>
</dbReference>
<dbReference type="EC" id="3.6.1.52" evidence="2"/>
<dbReference type="PROSITE" id="PS50056">
    <property type="entry name" value="TYR_PHOSPHATASE_2"/>
    <property type="match status" value="1"/>
</dbReference>
<dbReference type="PANTHER" id="PTHR31126">
    <property type="entry name" value="TYROSINE-PROTEIN PHOSPHATASE"/>
    <property type="match status" value="1"/>
</dbReference>
<sequence>MSSLSSAVYPMTDISMAIPLTQTNPNPVYEDQAEKERLKSQPVGPEFIPPPNFGEVVRGVYRSGFPSVWHLPSLKTLNLRSVLTLVEEPYTIPNYTNILRDNGINHFCIKVLPNKDPAIKTSQQTMNEILEIILNKANHPILVHCNKGKHRTGCVIACFRKLQGWKHDDVINEYLKYACPKSRVLDLEYIDAFDASKLAHRALAVNAASWQPSGKYEDLEPKDADLVAYENFHASV</sequence>
<evidence type="ECO:0000256" key="8">
    <source>
        <dbReference type="ARBA" id="ARBA00047927"/>
    </source>
</evidence>
<dbReference type="InterPro" id="IPR020428">
    <property type="entry name" value="PFA-DSPs"/>
</dbReference>
<dbReference type="SUPFAM" id="SSF52799">
    <property type="entry name" value="(Phosphotyrosine protein) phosphatases II"/>
    <property type="match status" value="1"/>
</dbReference>
<comment type="catalytic activity">
    <reaction evidence="9">
        <text>6-diphospho-1D-myo-inositol pentakisphosphate + H2O = 1D-myo-inositol hexakisphosphate + phosphate + H(+)</text>
        <dbReference type="Rhea" id="RHEA:79703"/>
        <dbReference type="ChEBI" id="CHEBI:15377"/>
        <dbReference type="ChEBI" id="CHEBI:15378"/>
        <dbReference type="ChEBI" id="CHEBI:43474"/>
        <dbReference type="ChEBI" id="CHEBI:58130"/>
        <dbReference type="ChEBI" id="CHEBI:230534"/>
        <dbReference type="EC" id="3.6.1.52"/>
    </reaction>
    <physiologicalReaction direction="left-to-right" evidence="9">
        <dbReference type="Rhea" id="RHEA:79704"/>
    </physiologicalReaction>
</comment>
<dbReference type="OrthoDB" id="6375174at2759"/>
<dbReference type="Gene3D" id="3.90.190.10">
    <property type="entry name" value="Protein tyrosine phosphatase superfamily"/>
    <property type="match status" value="1"/>
</dbReference>
<evidence type="ECO:0000256" key="5">
    <source>
        <dbReference type="ARBA" id="ARBA00044949"/>
    </source>
</evidence>
<evidence type="ECO:0000256" key="3">
    <source>
        <dbReference type="ARBA" id="ARBA00022490"/>
    </source>
</evidence>
<keyword evidence="4" id="KW-0378">Hydrolase</keyword>